<name>A0AAV7II21_COTGL</name>
<sequence length="96" mass="10842">MPEVGHAAAALELFHMSCPIGSIPFTSASELETRFRSLLIEANKIQQVFRFLSTNEERYQSEDKKFGQMSKRNTVWALSTITWSWSTIKTSSPSAV</sequence>
<keyword evidence="2" id="KW-1185">Reference proteome</keyword>
<proteinExistence type="predicted"/>
<evidence type="ECO:0000313" key="1">
    <source>
        <dbReference type="EMBL" id="KAH0550059.1"/>
    </source>
</evidence>
<dbReference type="EMBL" id="JAHXZJ010001864">
    <property type="protein sequence ID" value="KAH0550059.1"/>
    <property type="molecule type" value="Genomic_DNA"/>
</dbReference>
<organism evidence="1 2">
    <name type="scientific">Cotesia glomerata</name>
    <name type="common">Lepidopteran parasitic wasp</name>
    <name type="synonym">Apanteles glomeratus</name>
    <dbReference type="NCBI Taxonomy" id="32391"/>
    <lineage>
        <taxon>Eukaryota</taxon>
        <taxon>Metazoa</taxon>
        <taxon>Ecdysozoa</taxon>
        <taxon>Arthropoda</taxon>
        <taxon>Hexapoda</taxon>
        <taxon>Insecta</taxon>
        <taxon>Pterygota</taxon>
        <taxon>Neoptera</taxon>
        <taxon>Endopterygota</taxon>
        <taxon>Hymenoptera</taxon>
        <taxon>Apocrita</taxon>
        <taxon>Ichneumonoidea</taxon>
        <taxon>Braconidae</taxon>
        <taxon>Microgastrinae</taxon>
        <taxon>Cotesia</taxon>
    </lineage>
</organism>
<gene>
    <name evidence="1" type="ORF">KQX54_017184</name>
</gene>
<evidence type="ECO:0000313" key="2">
    <source>
        <dbReference type="Proteomes" id="UP000826195"/>
    </source>
</evidence>
<reference evidence="1 2" key="1">
    <citation type="journal article" date="2021" name="J. Hered.">
        <title>A chromosome-level genome assembly of the parasitoid wasp, Cotesia glomerata (Hymenoptera: Braconidae).</title>
        <authorList>
            <person name="Pinto B.J."/>
            <person name="Weis J.J."/>
            <person name="Gamble T."/>
            <person name="Ode P.J."/>
            <person name="Paul R."/>
            <person name="Zaspel J.M."/>
        </authorList>
    </citation>
    <scope>NUCLEOTIDE SEQUENCE [LARGE SCALE GENOMIC DNA]</scope>
    <source>
        <strain evidence="1">CgM1</strain>
    </source>
</reference>
<dbReference type="Proteomes" id="UP000826195">
    <property type="component" value="Unassembled WGS sequence"/>
</dbReference>
<dbReference type="AlphaFoldDB" id="A0AAV7II21"/>
<comment type="caution">
    <text evidence="1">The sequence shown here is derived from an EMBL/GenBank/DDBJ whole genome shotgun (WGS) entry which is preliminary data.</text>
</comment>
<accession>A0AAV7II21</accession>
<protein>
    <submittedName>
        <fullName evidence="1">Uncharacterized protein</fullName>
    </submittedName>
</protein>